<comment type="subcellular location">
    <subcellularLocation>
        <location evidence="1">Membrane</location>
        <topology evidence="1">Multi-pass membrane protein</topology>
    </subcellularLocation>
</comment>
<dbReference type="EMBL" id="FRCB01000004">
    <property type="protein sequence ID" value="SHL98740.1"/>
    <property type="molecule type" value="Genomic_DNA"/>
</dbReference>
<evidence type="ECO:0000256" key="2">
    <source>
        <dbReference type="ARBA" id="ARBA00009853"/>
    </source>
</evidence>
<keyword evidence="5 6" id="KW-0472">Membrane</keyword>
<dbReference type="InterPro" id="IPR000620">
    <property type="entry name" value="EamA_dom"/>
</dbReference>
<feature type="transmembrane region" description="Helical" evidence="6">
    <location>
        <begin position="81"/>
        <end position="101"/>
    </location>
</feature>
<evidence type="ECO:0000256" key="6">
    <source>
        <dbReference type="SAM" id="Phobius"/>
    </source>
</evidence>
<feature type="transmembrane region" description="Helical" evidence="6">
    <location>
        <begin position="12"/>
        <end position="31"/>
    </location>
</feature>
<name>A0A1M7F443_9RHOB</name>
<keyword evidence="9" id="KW-1185">Reference proteome</keyword>
<accession>A0A1M7F443</accession>
<feature type="domain" description="EamA" evidence="7">
    <location>
        <begin position="158"/>
        <end position="299"/>
    </location>
</feature>
<feature type="transmembrane region" description="Helical" evidence="6">
    <location>
        <begin position="228"/>
        <end position="250"/>
    </location>
</feature>
<evidence type="ECO:0000256" key="5">
    <source>
        <dbReference type="ARBA" id="ARBA00023136"/>
    </source>
</evidence>
<dbReference type="GO" id="GO:0016020">
    <property type="term" value="C:membrane"/>
    <property type="evidence" value="ECO:0007669"/>
    <property type="project" value="UniProtKB-SubCell"/>
</dbReference>
<evidence type="ECO:0000259" key="7">
    <source>
        <dbReference type="Pfam" id="PF00892"/>
    </source>
</evidence>
<feature type="transmembrane region" description="Helical" evidence="6">
    <location>
        <begin position="133"/>
        <end position="149"/>
    </location>
</feature>
<feature type="domain" description="EamA" evidence="7">
    <location>
        <begin position="18"/>
        <end position="148"/>
    </location>
</feature>
<gene>
    <name evidence="8" type="ORF">SAMN05443432_10435</name>
</gene>
<feature type="transmembrane region" description="Helical" evidence="6">
    <location>
        <begin position="43"/>
        <end position="69"/>
    </location>
</feature>
<dbReference type="Proteomes" id="UP000322545">
    <property type="component" value="Unassembled WGS sequence"/>
</dbReference>
<evidence type="ECO:0000313" key="8">
    <source>
        <dbReference type="EMBL" id="SHL98740.1"/>
    </source>
</evidence>
<dbReference type="RefSeq" id="WP_149779245.1">
    <property type="nucleotide sequence ID" value="NZ_FRCB01000004.1"/>
</dbReference>
<sequence length="342" mass="36997">MSLLAPDSPRLPSRALHGILCVEIGTLFFVAQDAMMKSMLGLYPIWTLIFVRSVMSVLVLLPLVILLGGPHRVLTPLWPLHLARAALFTAGFSLFYAAFPFMGLAEVTTIFFAAPLITALMAALWLKETIGPHRLGALIVGFAGVLIAMNPTSDAFTWIAILPLLCAVTYAASQIIARKIGDRESTLTVGLYTLGFSGLMILPMGWGFNQIFTVAPEFRHLGWSLPHALPGDLPALALLGLLGMGGYILLSRAYQVANASLVAPFDYTYLPIATLVAYLLWDEVPGLNTLFGMALITGGGLYLGYRELRASRDTDQPAAVAETLFIPGSPLPQQIPDEEEIR</sequence>
<protein>
    <submittedName>
        <fullName evidence="8">Permease of the drug/metabolite transporter (DMT) superfamily</fullName>
    </submittedName>
</protein>
<feature type="transmembrane region" description="Helical" evidence="6">
    <location>
        <begin position="262"/>
        <end position="281"/>
    </location>
</feature>
<comment type="similarity">
    <text evidence="2">Belongs to the drug/metabolite transporter (DMT) superfamily. 10 TMS drug/metabolite exporter (DME) (TC 2.A.7.3) family.</text>
</comment>
<dbReference type="SUPFAM" id="SSF103481">
    <property type="entry name" value="Multidrug resistance efflux transporter EmrE"/>
    <property type="match status" value="2"/>
</dbReference>
<feature type="transmembrane region" description="Helical" evidence="6">
    <location>
        <begin position="155"/>
        <end position="177"/>
    </location>
</feature>
<keyword evidence="4 6" id="KW-1133">Transmembrane helix</keyword>
<dbReference type="Pfam" id="PF00892">
    <property type="entry name" value="EamA"/>
    <property type="match status" value="2"/>
</dbReference>
<keyword evidence="3 6" id="KW-0812">Transmembrane</keyword>
<proteinExistence type="inferred from homology"/>
<feature type="transmembrane region" description="Helical" evidence="6">
    <location>
        <begin position="287"/>
        <end position="305"/>
    </location>
</feature>
<evidence type="ECO:0000256" key="3">
    <source>
        <dbReference type="ARBA" id="ARBA00022692"/>
    </source>
</evidence>
<dbReference type="PANTHER" id="PTHR22911">
    <property type="entry name" value="ACYL-MALONYL CONDENSING ENZYME-RELATED"/>
    <property type="match status" value="1"/>
</dbReference>
<organism evidence="8 9">
    <name type="scientific">Roseovarius litoreus</name>
    <dbReference type="NCBI Taxonomy" id="1155722"/>
    <lineage>
        <taxon>Bacteria</taxon>
        <taxon>Pseudomonadati</taxon>
        <taxon>Pseudomonadota</taxon>
        <taxon>Alphaproteobacteria</taxon>
        <taxon>Rhodobacterales</taxon>
        <taxon>Roseobacteraceae</taxon>
        <taxon>Roseovarius</taxon>
    </lineage>
</organism>
<dbReference type="InterPro" id="IPR037185">
    <property type="entry name" value="EmrE-like"/>
</dbReference>
<dbReference type="PANTHER" id="PTHR22911:SF6">
    <property type="entry name" value="SOLUTE CARRIER FAMILY 35 MEMBER G1"/>
    <property type="match status" value="1"/>
</dbReference>
<reference evidence="8 9" key="1">
    <citation type="submission" date="2016-11" db="EMBL/GenBank/DDBJ databases">
        <authorList>
            <person name="Varghese N."/>
            <person name="Submissions S."/>
        </authorList>
    </citation>
    <scope>NUCLEOTIDE SEQUENCE [LARGE SCALE GENOMIC DNA]</scope>
    <source>
        <strain evidence="8 9">DSM 28249</strain>
    </source>
</reference>
<dbReference type="AlphaFoldDB" id="A0A1M7F443"/>
<evidence type="ECO:0000256" key="4">
    <source>
        <dbReference type="ARBA" id="ARBA00022989"/>
    </source>
</evidence>
<evidence type="ECO:0000313" key="9">
    <source>
        <dbReference type="Proteomes" id="UP000322545"/>
    </source>
</evidence>
<feature type="transmembrane region" description="Helical" evidence="6">
    <location>
        <begin position="189"/>
        <end position="208"/>
    </location>
</feature>
<evidence type="ECO:0000256" key="1">
    <source>
        <dbReference type="ARBA" id="ARBA00004141"/>
    </source>
</evidence>
<feature type="transmembrane region" description="Helical" evidence="6">
    <location>
        <begin position="107"/>
        <end position="126"/>
    </location>
</feature>